<dbReference type="OrthoDB" id="4826573at2759"/>
<dbReference type="Proteomes" id="UP000781932">
    <property type="component" value="Unassembled WGS sequence"/>
</dbReference>
<gene>
    <name evidence="2" type="ORF">CkaCkLH20_06222</name>
</gene>
<comment type="caution">
    <text evidence="2">The sequence shown here is derived from an EMBL/GenBank/DDBJ whole genome shotgun (WGS) entry which is preliminary data.</text>
</comment>
<organism evidence="2 3">
    <name type="scientific">Colletotrichum karsti</name>
    <dbReference type="NCBI Taxonomy" id="1095194"/>
    <lineage>
        <taxon>Eukaryota</taxon>
        <taxon>Fungi</taxon>
        <taxon>Dikarya</taxon>
        <taxon>Ascomycota</taxon>
        <taxon>Pezizomycotina</taxon>
        <taxon>Sordariomycetes</taxon>
        <taxon>Hypocreomycetidae</taxon>
        <taxon>Glomerellales</taxon>
        <taxon>Glomerellaceae</taxon>
        <taxon>Colletotrichum</taxon>
        <taxon>Colletotrichum boninense species complex</taxon>
    </lineage>
</organism>
<evidence type="ECO:0008006" key="4">
    <source>
        <dbReference type="Google" id="ProtNLM"/>
    </source>
</evidence>
<feature type="compositionally biased region" description="Acidic residues" evidence="1">
    <location>
        <begin position="204"/>
        <end position="217"/>
    </location>
</feature>
<name>A0A9P6I5A1_9PEZI</name>
<dbReference type="RefSeq" id="XP_038745740.1">
    <property type="nucleotide sequence ID" value="XM_038888939.1"/>
</dbReference>
<evidence type="ECO:0000313" key="3">
    <source>
        <dbReference type="Proteomes" id="UP000781932"/>
    </source>
</evidence>
<feature type="compositionally biased region" description="Low complexity" evidence="1">
    <location>
        <begin position="143"/>
        <end position="153"/>
    </location>
</feature>
<dbReference type="EMBL" id="JAATWM020000018">
    <property type="protein sequence ID" value="KAF9876279.1"/>
    <property type="molecule type" value="Genomic_DNA"/>
</dbReference>
<feature type="compositionally biased region" description="Low complexity" evidence="1">
    <location>
        <begin position="161"/>
        <end position="174"/>
    </location>
</feature>
<evidence type="ECO:0000256" key="1">
    <source>
        <dbReference type="SAM" id="MobiDB-lite"/>
    </source>
</evidence>
<accession>A0A9P6I5A1</accession>
<dbReference type="GeneID" id="62162013"/>
<sequence length="328" mass="37023">MAFSITSLLQTESLDQTAQSRQLFEETYRQYARSFPAQAKDEPKMSFLRRVALHAVNFAADFVLEITDEKNLQSTGYTITDQFYGERRNGMGILENATKDRRQLREMRETMQDAQRITLSLAAPPPLPPVERGIPESARQIIPSASSSRSSVSGMGNGCFSATASQPSTAASHAFSTGRRSLSPNPPPYHHDGLSGNGNHSNDESQDDDSNDDDDDYMMTSPNDESKDTREWSYEALKHRGKGRYICPEWRTCTKGGNNGHGSPKIFKRNCMFRQHLQKHDKPHKCLLGGCPNKEGFARKDQLLRHQLNVKHEDNENKARAPYHMTRM</sequence>
<proteinExistence type="predicted"/>
<feature type="region of interest" description="Disordered" evidence="1">
    <location>
        <begin position="143"/>
        <end position="231"/>
    </location>
</feature>
<reference evidence="2" key="1">
    <citation type="submission" date="2020-03" db="EMBL/GenBank/DDBJ databases">
        <authorList>
            <person name="He L."/>
        </authorList>
    </citation>
    <scope>NUCLEOTIDE SEQUENCE</scope>
    <source>
        <strain evidence="2">CkLH20</strain>
    </source>
</reference>
<reference evidence="2" key="2">
    <citation type="submission" date="2020-11" db="EMBL/GenBank/DDBJ databases">
        <title>Whole genome sequencing of Colletotrichum sp.</title>
        <authorList>
            <person name="Li H."/>
        </authorList>
    </citation>
    <scope>NUCLEOTIDE SEQUENCE</scope>
    <source>
        <strain evidence="2">CkLH20</strain>
    </source>
</reference>
<evidence type="ECO:0000313" key="2">
    <source>
        <dbReference type="EMBL" id="KAF9876279.1"/>
    </source>
</evidence>
<dbReference type="AlphaFoldDB" id="A0A9P6I5A1"/>
<keyword evidence="3" id="KW-1185">Reference proteome</keyword>
<protein>
    <recommendedName>
        <fullName evidence="4">C2H2-type domain-containing protein</fullName>
    </recommendedName>
</protein>